<accession>A0A1V6RBX4</accession>
<keyword evidence="2 3" id="KW-0040">ANK repeat</keyword>
<feature type="compositionally biased region" description="Basic and acidic residues" evidence="4">
    <location>
        <begin position="41"/>
        <end position="58"/>
    </location>
</feature>
<feature type="compositionally biased region" description="Polar residues" evidence="4">
    <location>
        <begin position="68"/>
        <end position="80"/>
    </location>
</feature>
<dbReference type="PANTHER" id="PTHR24171">
    <property type="entry name" value="ANKYRIN REPEAT DOMAIN-CONTAINING PROTEIN 39-RELATED"/>
    <property type="match status" value="1"/>
</dbReference>
<dbReference type="SUPFAM" id="SSF48403">
    <property type="entry name" value="Ankyrin repeat"/>
    <property type="match status" value="1"/>
</dbReference>
<evidence type="ECO:0000313" key="6">
    <source>
        <dbReference type="EMBL" id="OQD98919.1"/>
    </source>
</evidence>
<feature type="compositionally biased region" description="Basic residues" evidence="4">
    <location>
        <begin position="16"/>
        <end position="31"/>
    </location>
</feature>
<proteinExistence type="predicted"/>
<feature type="domain" description="BZIP" evidence="5">
    <location>
        <begin position="16"/>
        <end position="31"/>
    </location>
</feature>
<dbReference type="InterPro" id="IPR002110">
    <property type="entry name" value="Ankyrin_rpt"/>
</dbReference>
<dbReference type="Gene3D" id="1.25.40.20">
    <property type="entry name" value="Ankyrin repeat-containing domain"/>
    <property type="match status" value="2"/>
</dbReference>
<gene>
    <name evidence="6" type="ORF">PENSOL_c008G10314</name>
</gene>
<evidence type="ECO:0000259" key="5">
    <source>
        <dbReference type="PROSITE" id="PS00036"/>
    </source>
</evidence>
<keyword evidence="7" id="KW-1185">Reference proteome</keyword>
<reference evidence="7" key="1">
    <citation type="journal article" date="2017" name="Nat. Microbiol.">
        <title>Global analysis of biosynthetic gene clusters reveals vast potential of secondary metabolite production in Penicillium species.</title>
        <authorList>
            <person name="Nielsen J.C."/>
            <person name="Grijseels S."/>
            <person name="Prigent S."/>
            <person name="Ji B."/>
            <person name="Dainat J."/>
            <person name="Nielsen K.F."/>
            <person name="Frisvad J.C."/>
            <person name="Workman M."/>
            <person name="Nielsen J."/>
        </authorList>
    </citation>
    <scope>NUCLEOTIDE SEQUENCE [LARGE SCALE GENOMIC DNA]</scope>
    <source>
        <strain evidence="7">IBT 29525</strain>
    </source>
</reference>
<dbReference type="PRINTS" id="PR01415">
    <property type="entry name" value="ANKYRIN"/>
</dbReference>
<dbReference type="InterPro" id="IPR036770">
    <property type="entry name" value="Ankyrin_rpt-contain_sf"/>
</dbReference>
<dbReference type="STRING" id="60172.A0A1V6RBX4"/>
<dbReference type="PROSITE" id="PS50297">
    <property type="entry name" value="ANK_REP_REGION"/>
    <property type="match status" value="3"/>
</dbReference>
<protein>
    <recommendedName>
        <fullName evidence="5">BZIP domain-containing protein</fullName>
    </recommendedName>
</protein>
<feature type="region of interest" description="Disordered" evidence="4">
    <location>
        <begin position="1"/>
        <end position="86"/>
    </location>
</feature>
<dbReference type="InterPro" id="IPR004827">
    <property type="entry name" value="bZIP"/>
</dbReference>
<dbReference type="PROSITE" id="PS00036">
    <property type="entry name" value="BZIP_BASIC"/>
    <property type="match status" value="1"/>
</dbReference>
<dbReference type="GO" id="GO:0003700">
    <property type="term" value="F:DNA-binding transcription factor activity"/>
    <property type="evidence" value="ECO:0007669"/>
    <property type="project" value="InterPro"/>
</dbReference>
<evidence type="ECO:0000256" key="3">
    <source>
        <dbReference type="PROSITE-ProRule" id="PRU00023"/>
    </source>
</evidence>
<evidence type="ECO:0000256" key="1">
    <source>
        <dbReference type="ARBA" id="ARBA00022737"/>
    </source>
</evidence>
<dbReference type="PROSITE" id="PS50088">
    <property type="entry name" value="ANK_REPEAT"/>
    <property type="match status" value="3"/>
</dbReference>
<dbReference type="EMBL" id="MDYO01000008">
    <property type="protein sequence ID" value="OQD98919.1"/>
    <property type="molecule type" value="Genomic_DNA"/>
</dbReference>
<evidence type="ECO:0000313" key="7">
    <source>
        <dbReference type="Proteomes" id="UP000191612"/>
    </source>
</evidence>
<sequence length="363" mass="40669">MEAHQDAQAAIEALQRRRLQNRNSQRNRRKRQAELQQQQPKELEKQMKGSPQSEKDSHCGLSDGYYHESQTPYLNNTPNETGKYDFEGNIPVPARFESEISQSEVVDYARYATIQSEKPPKEKESPETASSLPTLNSINIFDAMMEEMPTFVLDPMPGICSLSAQSRAFNNLQRDQEEASEETLQHSRQFQQQKFTMNQNSLPTMALSTERITRTNTSTTRSLTPQLGTPESVRSAYIAQNQGKTALHVSVERGNVGIVRFLLLYGIDVNRRDDSGRTALHYAARGPHIEIVAELLATGADLEARDKEGRTPLHAAADAECEPVIRLLVREGADLNATIGISRSSSIEEGEYMPDYQQTIAGE</sequence>
<organism evidence="6 7">
    <name type="scientific">Penicillium solitum</name>
    <dbReference type="NCBI Taxonomy" id="60172"/>
    <lineage>
        <taxon>Eukaryota</taxon>
        <taxon>Fungi</taxon>
        <taxon>Dikarya</taxon>
        <taxon>Ascomycota</taxon>
        <taxon>Pezizomycotina</taxon>
        <taxon>Eurotiomycetes</taxon>
        <taxon>Eurotiomycetidae</taxon>
        <taxon>Eurotiales</taxon>
        <taxon>Aspergillaceae</taxon>
        <taxon>Penicillium</taxon>
    </lineage>
</organism>
<name>A0A1V6RBX4_9EURO</name>
<dbReference type="Proteomes" id="UP000191612">
    <property type="component" value="Unassembled WGS sequence"/>
</dbReference>
<feature type="repeat" description="ANK" evidence="3">
    <location>
        <begin position="275"/>
        <end position="307"/>
    </location>
</feature>
<dbReference type="AlphaFoldDB" id="A0A1V6RBX4"/>
<keyword evidence="1" id="KW-0677">Repeat</keyword>
<comment type="caution">
    <text evidence="6">The sequence shown here is derived from an EMBL/GenBank/DDBJ whole genome shotgun (WGS) entry which is preliminary data.</text>
</comment>
<dbReference type="Pfam" id="PF12796">
    <property type="entry name" value="Ank_2"/>
    <property type="match status" value="1"/>
</dbReference>
<evidence type="ECO:0000256" key="2">
    <source>
        <dbReference type="ARBA" id="ARBA00023043"/>
    </source>
</evidence>
<feature type="repeat" description="ANK" evidence="3">
    <location>
        <begin position="308"/>
        <end position="340"/>
    </location>
</feature>
<dbReference type="SMART" id="SM00248">
    <property type="entry name" value="ANK"/>
    <property type="match status" value="3"/>
</dbReference>
<feature type="repeat" description="ANK" evidence="3">
    <location>
        <begin position="242"/>
        <end position="274"/>
    </location>
</feature>
<evidence type="ECO:0000256" key="4">
    <source>
        <dbReference type="SAM" id="MobiDB-lite"/>
    </source>
</evidence>